<evidence type="ECO:0000313" key="2">
    <source>
        <dbReference type="Proteomes" id="UP000414233"/>
    </source>
</evidence>
<dbReference type="Proteomes" id="UP000414233">
    <property type="component" value="Unassembled WGS sequence"/>
</dbReference>
<organism evidence="1 2">
    <name type="scientific">Pandoraea terrae</name>
    <dbReference type="NCBI Taxonomy" id="1537710"/>
    <lineage>
        <taxon>Bacteria</taxon>
        <taxon>Pseudomonadati</taxon>
        <taxon>Pseudomonadota</taxon>
        <taxon>Betaproteobacteria</taxon>
        <taxon>Burkholderiales</taxon>
        <taxon>Burkholderiaceae</taxon>
        <taxon>Pandoraea</taxon>
    </lineage>
</organism>
<dbReference type="EMBL" id="CABPRZ010000031">
    <property type="protein sequence ID" value="VVE56355.1"/>
    <property type="molecule type" value="Genomic_DNA"/>
</dbReference>
<protein>
    <submittedName>
        <fullName evidence="1">Uncharacterized protein</fullName>
    </submittedName>
</protein>
<name>A0A5E4Z7F2_9BURK</name>
<keyword evidence="2" id="KW-1185">Reference proteome</keyword>
<evidence type="ECO:0000313" key="1">
    <source>
        <dbReference type="EMBL" id="VVE56355.1"/>
    </source>
</evidence>
<accession>A0A5E4Z7F2</accession>
<gene>
    <name evidence="1" type="ORF">PTE30175_04986</name>
</gene>
<dbReference type="OrthoDB" id="9001829at2"/>
<dbReference type="AlphaFoldDB" id="A0A5E4Z7F2"/>
<sequence>MAAKERVLGTATAMMTPACYEQRASAEIGACECTVPPAAASIVGTCPYYYRPVCGEPWASVTKVSLASTWEAVKAWARVWKPYEDGESFSTLLRRREKLIEAECTDSDWSRHGNFMMRHIGCGHKPPSYYVSYGYYYCSTFGAELYPRLTSAGQTWLEDARKFLQRNMEKGLSQNMEGNEIALASKRGNGSFRMTVVQFELELEDETFTEFAFKTHPMAYLDAGLGDLPISDLNKIGQQPNLQEWTDGRTWEQAVESGWAVAKKKASNVITAVGEAWDATKAEMGDPVSHALGRLLAN</sequence>
<reference evidence="1 2" key="1">
    <citation type="submission" date="2019-08" db="EMBL/GenBank/DDBJ databases">
        <authorList>
            <person name="Peeters C."/>
        </authorList>
    </citation>
    <scope>NUCLEOTIDE SEQUENCE [LARGE SCALE GENOMIC DNA]</scope>
    <source>
        <strain evidence="1 2">LMG 30175</strain>
    </source>
</reference>
<proteinExistence type="predicted"/>